<dbReference type="InterPro" id="IPR011074">
    <property type="entry name" value="CRAL/TRIO_N_dom"/>
</dbReference>
<dbReference type="SUPFAM" id="SSF52087">
    <property type="entry name" value="CRAL/TRIO domain"/>
    <property type="match status" value="1"/>
</dbReference>
<reference evidence="2 3" key="1">
    <citation type="submission" date="2023-03" db="EMBL/GenBank/DDBJ databases">
        <title>Genome insight into feeding habits of ladybird beetles.</title>
        <authorList>
            <person name="Li H.-S."/>
            <person name="Huang Y.-H."/>
            <person name="Pang H."/>
        </authorList>
    </citation>
    <scope>NUCLEOTIDE SEQUENCE [LARGE SCALE GENOMIC DNA]</scope>
    <source>
        <strain evidence="2">SYSU_2023b</strain>
        <tissue evidence="2">Whole body</tissue>
    </source>
</reference>
<dbReference type="PANTHER" id="PTHR10174">
    <property type="entry name" value="ALPHA-TOCOPHEROL TRANSFER PROTEIN-RELATED"/>
    <property type="match status" value="1"/>
</dbReference>
<dbReference type="AlphaFoldDB" id="A0AAW1UQD3"/>
<dbReference type="Gene3D" id="1.10.8.20">
    <property type="entry name" value="N-terminal domain of phosphatidylinositol transfer protein sec14p"/>
    <property type="match status" value="1"/>
</dbReference>
<dbReference type="Pfam" id="PF03765">
    <property type="entry name" value="CRAL_TRIO_N"/>
    <property type="match status" value="1"/>
</dbReference>
<organism evidence="2 3">
    <name type="scientific">Henosepilachna vigintioctopunctata</name>
    <dbReference type="NCBI Taxonomy" id="420089"/>
    <lineage>
        <taxon>Eukaryota</taxon>
        <taxon>Metazoa</taxon>
        <taxon>Ecdysozoa</taxon>
        <taxon>Arthropoda</taxon>
        <taxon>Hexapoda</taxon>
        <taxon>Insecta</taxon>
        <taxon>Pterygota</taxon>
        <taxon>Neoptera</taxon>
        <taxon>Endopterygota</taxon>
        <taxon>Coleoptera</taxon>
        <taxon>Polyphaga</taxon>
        <taxon>Cucujiformia</taxon>
        <taxon>Coccinelloidea</taxon>
        <taxon>Coccinellidae</taxon>
        <taxon>Epilachninae</taxon>
        <taxon>Epilachnini</taxon>
        <taxon>Henosepilachna</taxon>
    </lineage>
</organism>
<dbReference type="InterPro" id="IPR036273">
    <property type="entry name" value="CRAL/TRIO_N_dom_sf"/>
</dbReference>
<dbReference type="Gene3D" id="3.40.525.10">
    <property type="entry name" value="CRAL-TRIO lipid binding domain"/>
    <property type="match status" value="1"/>
</dbReference>
<protein>
    <recommendedName>
        <fullName evidence="1">CRAL/TRIO N-terminal domain-containing protein</fullName>
    </recommendedName>
</protein>
<dbReference type="SMART" id="SM01100">
    <property type="entry name" value="CRAL_TRIO_N"/>
    <property type="match status" value="1"/>
</dbReference>
<dbReference type="PANTHER" id="PTHR10174:SF231">
    <property type="entry name" value="CLAVESIN-2-LIKE PROTEIN"/>
    <property type="match status" value="1"/>
</dbReference>
<dbReference type="EMBL" id="JARQZJ010000095">
    <property type="protein sequence ID" value="KAK9885394.1"/>
    <property type="molecule type" value="Genomic_DNA"/>
</dbReference>
<dbReference type="GO" id="GO:0016020">
    <property type="term" value="C:membrane"/>
    <property type="evidence" value="ECO:0007669"/>
    <property type="project" value="TreeGrafter"/>
</dbReference>
<feature type="domain" description="CRAL/TRIO N-terminal" evidence="1">
    <location>
        <begin position="77"/>
        <end position="102"/>
    </location>
</feature>
<name>A0AAW1UQD3_9CUCU</name>
<proteinExistence type="predicted"/>
<dbReference type="PRINTS" id="PR00180">
    <property type="entry name" value="CRETINALDHBP"/>
</dbReference>
<evidence type="ECO:0000313" key="2">
    <source>
        <dbReference type="EMBL" id="KAK9885394.1"/>
    </source>
</evidence>
<evidence type="ECO:0000313" key="3">
    <source>
        <dbReference type="Proteomes" id="UP001431783"/>
    </source>
</evidence>
<dbReference type="SUPFAM" id="SSF46938">
    <property type="entry name" value="CRAL/TRIO N-terminal domain"/>
    <property type="match status" value="1"/>
</dbReference>
<accession>A0AAW1UQD3</accession>
<dbReference type="Proteomes" id="UP001431783">
    <property type="component" value="Unassembled WGS sequence"/>
</dbReference>
<keyword evidence="3" id="KW-1185">Reference proteome</keyword>
<comment type="caution">
    <text evidence="2">The sequence shown here is derived from an EMBL/GenBank/DDBJ whole genome shotgun (WGS) entry which is preliminary data.</text>
</comment>
<evidence type="ECO:0000259" key="1">
    <source>
        <dbReference type="SMART" id="SM01100"/>
    </source>
</evidence>
<gene>
    <name evidence="2" type="ORF">WA026_010889</name>
</gene>
<dbReference type="GO" id="GO:1902936">
    <property type="term" value="F:phosphatidylinositol bisphosphate binding"/>
    <property type="evidence" value="ECO:0007669"/>
    <property type="project" value="TreeGrafter"/>
</dbReference>
<sequence length="195" mass="22970">MSRILYFRKMRDLKNTPPNPAMAEFLEFDWKNRSILTDTDKAKLHPQKIDPKEALQTLRNLIQASTDTELKCTFPLDDNTLTKFLNARKYDVEATYKLIRNYYWYRKKQSAICSDLRIENCDIKNCIRSCLPGVLPSKDRKGRCVLLFLANNWDCTYGLISVYRALLFTLEYLLEDIHNQTAGFVVIIDWTEFHL</sequence>
<dbReference type="InterPro" id="IPR036865">
    <property type="entry name" value="CRAL-TRIO_dom_sf"/>
</dbReference>